<evidence type="ECO:0000313" key="1">
    <source>
        <dbReference type="EMBL" id="KLK91066.1"/>
    </source>
</evidence>
<name>A0A0H1R888_9HYPH</name>
<accession>A0A0H1R888</accession>
<proteinExistence type="predicted"/>
<evidence type="ECO:0000313" key="2">
    <source>
        <dbReference type="Proteomes" id="UP000035489"/>
    </source>
</evidence>
<dbReference type="InterPro" id="IPR045709">
    <property type="entry name" value="DUF6065"/>
</dbReference>
<dbReference type="AlphaFoldDB" id="A0A0H1R888"/>
<dbReference type="Proteomes" id="UP000035489">
    <property type="component" value="Unassembled WGS sequence"/>
</dbReference>
<dbReference type="Pfam" id="PF19541">
    <property type="entry name" value="DUF6065"/>
    <property type="match status" value="1"/>
</dbReference>
<gene>
    <name evidence="1" type="ORF">AA309_22360</name>
</gene>
<sequence length="241" mass="27192">MTCYRLKRNPPLIVPGGSERRWMDETVQRFAYRCTPLSIANASGWEILTPCAFSATWNGDPAPKGVTLQSPDNEHVRFARSHFGEGIITFEPGYLFRTNSGWAVWVRGTPNLVKDGIAPLDGLVETDWLPMSFTMNWRFTRPGTVQFEAGEPFCFITLVPHAQLDSVGPRLASLDEDPDLKAAYVAWSQSRKAFLAQLAAGEPETLKQGWQRHYIRGEGPDLNGQPSYHLTRRRLKMPQQD</sequence>
<keyword evidence="2" id="KW-1185">Reference proteome</keyword>
<dbReference type="STRING" id="1225564.AA309_22360"/>
<dbReference type="EMBL" id="LCYG01000061">
    <property type="protein sequence ID" value="KLK91066.1"/>
    <property type="molecule type" value="Genomic_DNA"/>
</dbReference>
<protein>
    <submittedName>
        <fullName evidence="1">Uncharacterized protein</fullName>
    </submittedName>
</protein>
<reference evidence="1 2" key="1">
    <citation type="submission" date="2015-05" db="EMBL/GenBank/DDBJ databases">
        <title>Draft genome sequence of Microvirga vignae strain BR3299, a novel nitrogen fixing bacteria isolated from Brazil semi-aired region.</title>
        <authorList>
            <person name="Zilli J.E."/>
            <person name="Passos S.R."/>
            <person name="Leite J."/>
            <person name="Baldani J.I."/>
            <person name="Xavier G.R."/>
            <person name="Rumjaneck N.G."/>
            <person name="Simoes-Araujo J.L."/>
        </authorList>
    </citation>
    <scope>NUCLEOTIDE SEQUENCE [LARGE SCALE GENOMIC DNA]</scope>
    <source>
        <strain evidence="1 2">BR3299</strain>
    </source>
</reference>
<dbReference type="PATRIC" id="fig|1225564.3.peg.5849"/>
<organism evidence="1 2">
    <name type="scientific">Microvirga vignae</name>
    <dbReference type="NCBI Taxonomy" id="1225564"/>
    <lineage>
        <taxon>Bacteria</taxon>
        <taxon>Pseudomonadati</taxon>
        <taxon>Pseudomonadota</taxon>
        <taxon>Alphaproteobacteria</taxon>
        <taxon>Hyphomicrobiales</taxon>
        <taxon>Methylobacteriaceae</taxon>
        <taxon>Microvirga</taxon>
    </lineage>
</organism>
<comment type="caution">
    <text evidence="1">The sequence shown here is derived from an EMBL/GenBank/DDBJ whole genome shotgun (WGS) entry which is preliminary data.</text>
</comment>